<sequence>MFGETETNYSRVSSNDGGPDEPNHGSGPQTPKPWKRNGLLLTILVSSLMGLIFGSIFSTLAIGTINHIHLSVNTTGTAPLTNVSDDNFMNDCGDSPAKARARGCAFDTMMQLWVPPACQDARLTGRFVAEGKWAWYTDRHAQHLIPYEVLEQGEHEVAFAADNYHRAHCFYTWEALVRALRNRSPIMEEMMSYDHVMHCRMMVLQPARVNSTIGVEIHPGYTRCTSYETWIQNLPEDEHSSRD</sequence>
<dbReference type="EMBL" id="LHQQ01000366">
    <property type="protein sequence ID" value="KOS36993.1"/>
    <property type="molecule type" value="Genomic_DNA"/>
</dbReference>
<evidence type="ECO:0000256" key="2">
    <source>
        <dbReference type="SAM" id="Phobius"/>
    </source>
</evidence>
<keyword evidence="2" id="KW-0472">Membrane</keyword>
<dbReference type="STRING" id="229535.A0A0M9WAE5"/>
<feature type="region of interest" description="Disordered" evidence="1">
    <location>
        <begin position="1"/>
        <end position="33"/>
    </location>
</feature>
<dbReference type="OrthoDB" id="3501153at2759"/>
<protein>
    <submittedName>
        <fullName evidence="3">Uncharacterized protein</fullName>
    </submittedName>
</protein>
<keyword evidence="2" id="KW-0812">Transmembrane</keyword>
<evidence type="ECO:0000313" key="4">
    <source>
        <dbReference type="Proteomes" id="UP000037696"/>
    </source>
</evidence>
<feature type="compositionally biased region" description="Polar residues" evidence="1">
    <location>
        <begin position="1"/>
        <end position="16"/>
    </location>
</feature>
<organism evidence="3 4">
    <name type="scientific">Penicillium nordicum</name>
    <dbReference type="NCBI Taxonomy" id="229535"/>
    <lineage>
        <taxon>Eukaryota</taxon>
        <taxon>Fungi</taxon>
        <taxon>Dikarya</taxon>
        <taxon>Ascomycota</taxon>
        <taxon>Pezizomycotina</taxon>
        <taxon>Eurotiomycetes</taxon>
        <taxon>Eurotiomycetidae</taxon>
        <taxon>Eurotiales</taxon>
        <taxon>Aspergillaceae</taxon>
        <taxon>Penicillium</taxon>
    </lineage>
</organism>
<accession>A0A0M9WAE5</accession>
<dbReference type="PANTHER" id="PTHR35896">
    <property type="entry name" value="IG-LIKE DOMAIN-CONTAINING PROTEIN"/>
    <property type="match status" value="1"/>
</dbReference>
<evidence type="ECO:0000313" key="3">
    <source>
        <dbReference type="EMBL" id="KOS36993.1"/>
    </source>
</evidence>
<dbReference type="PANTHER" id="PTHR35896:SF3">
    <property type="entry name" value="MAJOR FACILITATOR SUPERFAMILY TRANSPORTER"/>
    <property type="match status" value="1"/>
</dbReference>
<keyword evidence="2" id="KW-1133">Transmembrane helix</keyword>
<dbReference type="InterPro" id="IPR053008">
    <property type="entry name" value="Phomopsin_biosynth_assoc"/>
</dbReference>
<proteinExistence type="predicted"/>
<comment type="caution">
    <text evidence="3">The sequence shown here is derived from an EMBL/GenBank/DDBJ whole genome shotgun (WGS) entry which is preliminary data.</text>
</comment>
<name>A0A0M9WAE5_9EURO</name>
<gene>
    <name evidence="3" type="ORF">ACN38_g12233</name>
</gene>
<reference evidence="3 4" key="1">
    <citation type="submission" date="2015-08" db="EMBL/GenBank/DDBJ databases">
        <title>Genome sequencing of Penicillium nordicum.</title>
        <authorList>
            <person name="Nguyen H.D."/>
            <person name="Seifert K.A."/>
        </authorList>
    </citation>
    <scope>NUCLEOTIDE SEQUENCE [LARGE SCALE GENOMIC DNA]</scope>
    <source>
        <strain evidence="3 4">DAOMC 185683</strain>
    </source>
</reference>
<dbReference type="Proteomes" id="UP000037696">
    <property type="component" value="Unassembled WGS sequence"/>
</dbReference>
<keyword evidence="4" id="KW-1185">Reference proteome</keyword>
<dbReference type="AlphaFoldDB" id="A0A0M9WAE5"/>
<evidence type="ECO:0000256" key="1">
    <source>
        <dbReference type="SAM" id="MobiDB-lite"/>
    </source>
</evidence>
<feature type="transmembrane region" description="Helical" evidence="2">
    <location>
        <begin position="39"/>
        <end position="62"/>
    </location>
</feature>